<reference evidence="2 3" key="2">
    <citation type="submission" date="2015-01" db="EMBL/GenBank/DDBJ databases">
        <authorList>
            <consortium name="NBRP consortium"/>
            <person name="Sawabe T."/>
            <person name="Meirelles P."/>
            <person name="Feng G."/>
            <person name="Sayaka M."/>
            <person name="Hattori M."/>
            <person name="Ohkuma M."/>
        </authorList>
    </citation>
    <scope>NUCLEOTIDE SEQUENCE [LARGE SCALE GENOMIC DNA]</scope>
    <source>
        <strain evidence="3">JCM 19231</strain>
    </source>
</reference>
<comment type="caution">
    <text evidence="2">The sequence shown here is derived from an EMBL/GenBank/DDBJ whole genome shotgun (WGS) entry which is preliminary data.</text>
</comment>
<dbReference type="EMBL" id="BBRZ01000053">
    <property type="protein sequence ID" value="GAM57407.1"/>
    <property type="molecule type" value="Genomic_DNA"/>
</dbReference>
<evidence type="ECO:0000256" key="1">
    <source>
        <dbReference type="SAM" id="SignalP"/>
    </source>
</evidence>
<dbReference type="Proteomes" id="UP000031671">
    <property type="component" value="Unassembled WGS sequence"/>
</dbReference>
<accession>A0A0B8NYQ0</accession>
<evidence type="ECO:0008006" key="4">
    <source>
        <dbReference type="Google" id="ProtNLM"/>
    </source>
</evidence>
<organism evidence="2 3">
    <name type="scientific">Vibrio ishigakensis</name>
    <dbReference type="NCBI Taxonomy" id="1481914"/>
    <lineage>
        <taxon>Bacteria</taxon>
        <taxon>Pseudomonadati</taxon>
        <taxon>Pseudomonadota</taxon>
        <taxon>Gammaproteobacteria</taxon>
        <taxon>Vibrionales</taxon>
        <taxon>Vibrionaceae</taxon>
        <taxon>Vibrio</taxon>
    </lineage>
</organism>
<evidence type="ECO:0000313" key="2">
    <source>
        <dbReference type="EMBL" id="GAM57407.1"/>
    </source>
</evidence>
<name>A0A0B8NYQ0_9VIBR</name>
<feature type="signal peptide" evidence="1">
    <location>
        <begin position="1"/>
        <end position="19"/>
    </location>
</feature>
<sequence>MRKLIMTIILAAISFGSVAEDKLKPQFQYPFLLGEWYVNNPNPDENAAFRAIRIQFDSNFVFKIDVQKLDYSLEHWQGTYNASDDTLVLGLNTSTPQIYEYKTTHNKLNLNGITFVKSLSMPIAGIWSSTSLSGDDILASKVAKLDLILQPDFVFMFRASGDDGEETIKRGIYYIENDQLVLLYENGETSSSYSLVDDTLTLSGEGVDMQAELARVR</sequence>
<keyword evidence="1" id="KW-0732">Signal</keyword>
<evidence type="ECO:0000313" key="3">
    <source>
        <dbReference type="Proteomes" id="UP000031671"/>
    </source>
</evidence>
<proteinExistence type="predicted"/>
<gene>
    <name evidence="2" type="ORF">JCM19231_2884</name>
</gene>
<reference evidence="2 3" key="1">
    <citation type="submission" date="2015-01" db="EMBL/GenBank/DDBJ databases">
        <title>Vibrio sp. C1 JCM 19231 whole genome shotgun sequence.</title>
        <authorList>
            <person name="Sawabe T."/>
            <person name="Meirelles P."/>
            <person name="Feng G."/>
            <person name="Sayaka M."/>
            <person name="Hattori M."/>
            <person name="Ohkuma M."/>
        </authorList>
    </citation>
    <scope>NUCLEOTIDE SEQUENCE [LARGE SCALE GENOMIC DNA]</scope>
    <source>
        <strain evidence="3">JCM 19231</strain>
    </source>
</reference>
<feature type="chain" id="PRO_5002139555" description="WD40 repeat" evidence="1">
    <location>
        <begin position="20"/>
        <end position="217"/>
    </location>
</feature>
<protein>
    <recommendedName>
        <fullName evidence="4">WD40 repeat</fullName>
    </recommendedName>
</protein>
<dbReference type="RefSeq" id="WP_261835598.1">
    <property type="nucleotide sequence ID" value="NZ_AP024881.1"/>
</dbReference>
<dbReference type="AlphaFoldDB" id="A0A0B8NYQ0"/>
<keyword evidence="3" id="KW-1185">Reference proteome</keyword>